<dbReference type="RefSeq" id="WP_089959191.1">
    <property type="nucleotide sequence ID" value="NZ_FNAV01000007.1"/>
</dbReference>
<dbReference type="AlphaFoldDB" id="A0A1G7FET4"/>
<dbReference type="OrthoDB" id="7874485at2"/>
<dbReference type="EMBL" id="FNAV01000007">
    <property type="protein sequence ID" value="SDE74431.1"/>
    <property type="molecule type" value="Genomic_DNA"/>
</dbReference>
<evidence type="ECO:0000313" key="2">
    <source>
        <dbReference type="EMBL" id="SDE74431.1"/>
    </source>
</evidence>
<proteinExistence type="predicted"/>
<dbReference type="STRING" id="282683.SAMN04488105_10727"/>
<evidence type="ECO:0000256" key="1">
    <source>
        <dbReference type="SAM" id="SignalP"/>
    </source>
</evidence>
<gene>
    <name evidence="2" type="ORF">SAMN04488105_10727</name>
</gene>
<feature type="chain" id="PRO_5011477914" description="DUF732 domain-containing protein" evidence="1">
    <location>
        <begin position="23"/>
        <end position="135"/>
    </location>
</feature>
<keyword evidence="1" id="KW-0732">Signal</keyword>
<evidence type="ECO:0000313" key="3">
    <source>
        <dbReference type="Proteomes" id="UP000198994"/>
    </source>
</evidence>
<dbReference type="Proteomes" id="UP000198994">
    <property type="component" value="Unassembled WGS sequence"/>
</dbReference>
<feature type="signal peptide" evidence="1">
    <location>
        <begin position="1"/>
        <end position="22"/>
    </location>
</feature>
<evidence type="ECO:0008006" key="4">
    <source>
        <dbReference type="Google" id="ProtNLM"/>
    </source>
</evidence>
<sequence length="135" mass="14334">MKRSLFTVAAALCLSSATLAAAQDLDCPEPAAVFTAADAGAFDLPKLARDVGSAELDGDALGKIVGQIRSDYPEATDAEVADIMITAFCTYLNTDTPADHRSEEHVSAFEQQAYDAVFNGPAPESYPRQGWLYGN</sequence>
<reference evidence="3" key="1">
    <citation type="submission" date="2016-10" db="EMBL/GenBank/DDBJ databases">
        <authorList>
            <person name="Varghese N."/>
            <person name="Submissions S."/>
        </authorList>
    </citation>
    <scope>NUCLEOTIDE SEQUENCE [LARGE SCALE GENOMIC DNA]</scope>
    <source>
        <strain evidence="3">DSM 10146</strain>
    </source>
</reference>
<protein>
    <recommendedName>
        <fullName evidence="4">DUF732 domain-containing protein</fullName>
    </recommendedName>
</protein>
<name>A0A1G7FET4_9RHOB</name>
<organism evidence="2 3">
    <name type="scientific">Salipiger thiooxidans</name>
    <dbReference type="NCBI Taxonomy" id="282683"/>
    <lineage>
        <taxon>Bacteria</taxon>
        <taxon>Pseudomonadati</taxon>
        <taxon>Pseudomonadota</taxon>
        <taxon>Alphaproteobacteria</taxon>
        <taxon>Rhodobacterales</taxon>
        <taxon>Roseobacteraceae</taxon>
        <taxon>Salipiger</taxon>
    </lineage>
</organism>
<accession>A0A1G7FET4</accession>
<keyword evidence="3" id="KW-1185">Reference proteome</keyword>